<proteinExistence type="predicted"/>
<name>A0AAE1AE48_9GAST</name>
<reference evidence="2" key="1">
    <citation type="journal article" date="2023" name="G3 (Bethesda)">
        <title>A reference genome for the long-term kleptoplast-retaining sea slug Elysia crispata morphotype clarki.</title>
        <authorList>
            <person name="Eastman K.E."/>
            <person name="Pendleton A.L."/>
            <person name="Shaikh M.A."/>
            <person name="Suttiyut T."/>
            <person name="Ogas R."/>
            <person name="Tomko P."/>
            <person name="Gavelis G."/>
            <person name="Widhalm J.R."/>
            <person name="Wisecaver J.H."/>
        </authorList>
    </citation>
    <scope>NUCLEOTIDE SEQUENCE</scope>
    <source>
        <strain evidence="2">ECLA1</strain>
    </source>
</reference>
<protein>
    <submittedName>
        <fullName evidence="2">Uncharacterized protein</fullName>
    </submittedName>
</protein>
<dbReference type="EMBL" id="JAWDGP010002041">
    <property type="protein sequence ID" value="KAK3785962.1"/>
    <property type="molecule type" value="Genomic_DNA"/>
</dbReference>
<keyword evidence="1" id="KW-0472">Membrane</keyword>
<dbReference type="AlphaFoldDB" id="A0AAE1AE48"/>
<keyword evidence="1" id="KW-0812">Transmembrane</keyword>
<accession>A0AAE1AE48</accession>
<sequence length="102" mass="11447">MRGRKASQTDKKEKAVYLGALIIWVLGIYCRFMACKSATCHRGAVSPAVCQNWGNSQNKLQTWCCMTTEQQVEIQRDAQESGLQGQTRKRLDQTRVCSCTAS</sequence>
<gene>
    <name evidence="2" type="ORF">RRG08_018506</name>
</gene>
<organism evidence="2 3">
    <name type="scientific">Elysia crispata</name>
    <name type="common">lettuce slug</name>
    <dbReference type="NCBI Taxonomy" id="231223"/>
    <lineage>
        <taxon>Eukaryota</taxon>
        <taxon>Metazoa</taxon>
        <taxon>Spiralia</taxon>
        <taxon>Lophotrochozoa</taxon>
        <taxon>Mollusca</taxon>
        <taxon>Gastropoda</taxon>
        <taxon>Heterobranchia</taxon>
        <taxon>Euthyneura</taxon>
        <taxon>Panpulmonata</taxon>
        <taxon>Sacoglossa</taxon>
        <taxon>Placobranchoidea</taxon>
        <taxon>Plakobranchidae</taxon>
        <taxon>Elysia</taxon>
    </lineage>
</organism>
<keyword evidence="3" id="KW-1185">Reference proteome</keyword>
<keyword evidence="1" id="KW-1133">Transmembrane helix</keyword>
<evidence type="ECO:0000313" key="2">
    <source>
        <dbReference type="EMBL" id="KAK3785962.1"/>
    </source>
</evidence>
<evidence type="ECO:0000256" key="1">
    <source>
        <dbReference type="SAM" id="Phobius"/>
    </source>
</evidence>
<comment type="caution">
    <text evidence="2">The sequence shown here is derived from an EMBL/GenBank/DDBJ whole genome shotgun (WGS) entry which is preliminary data.</text>
</comment>
<evidence type="ECO:0000313" key="3">
    <source>
        <dbReference type="Proteomes" id="UP001283361"/>
    </source>
</evidence>
<dbReference type="Proteomes" id="UP001283361">
    <property type="component" value="Unassembled WGS sequence"/>
</dbReference>
<feature type="transmembrane region" description="Helical" evidence="1">
    <location>
        <begin position="15"/>
        <end position="34"/>
    </location>
</feature>